<dbReference type="PANTHER" id="PTHR30413">
    <property type="entry name" value="INNER MEMBRANE TRANSPORT PERMEASE"/>
    <property type="match status" value="1"/>
</dbReference>
<comment type="caution">
    <text evidence="10">The sequence shown here is derived from an EMBL/GenBank/DDBJ whole genome shotgun (WGS) entry which is preliminary data.</text>
</comment>
<organism evidence="10 11">
    <name type="scientific">Lachnoanaerobaculum saburreum</name>
    <dbReference type="NCBI Taxonomy" id="467210"/>
    <lineage>
        <taxon>Bacteria</taxon>
        <taxon>Bacillati</taxon>
        <taxon>Bacillota</taxon>
        <taxon>Clostridia</taxon>
        <taxon>Lachnospirales</taxon>
        <taxon>Lachnospiraceae</taxon>
        <taxon>Lachnoanaerobaculum</taxon>
    </lineage>
</organism>
<sequence length="273" mass="31503">METDMNIISLIREILKSRNIIWDLAKADFRKRFVGSYFGVAWMFVQPVVTVLIYFLIFQMGFKSVPPVPGVPYVVWLVPGIVPWFFFAESLNLGTSVLSEYNYLVKKVVFNVSILPVIKVISCLIVHGIFVVIMLVMTLAFGRLPMASWIGIIYYSFCLSVFALAIIYITCAINVFFKDMAQIVGIALQFGMWMTPIMWDPTMFSYFPSKVETVMKLNPVYYVVVGYRDSILRGNYFFERPGLTLYFWVVTIVLLFIGLRLFNKLRPHFSDVL</sequence>
<gene>
    <name evidence="10" type="ORF">HMPREF1866_00879</name>
</gene>
<dbReference type="InterPro" id="IPR013525">
    <property type="entry name" value="ABC2_TM"/>
</dbReference>
<keyword evidence="4 8" id="KW-1003">Cell membrane</keyword>
<comment type="subcellular location">
    <subcellularLocation>
        <location evidence="1 8">Cell membrane</location>
        <topology evidence="1 8">Multi-pass membrane protein</topology>
    </subcellularLocation>
</comment>
<dbReference type="STRING" id="467210.HMPREF1866_00879"/>
<evidence type="ECO:0000313" key="11">
    <source>
        <dbReference type="Proteomes" id="UP000070394"/>
    </source>
</evidence>
<reference evidence="11" key="1">
    <citation type="submission" date="2016-01" db="EMBL/GenBank/DDBJ databases">
        <authorList>
            <person name="Mitreva M."/>
            <person name="Pepin K.H."/>
            <person name="Mihindukulasuriya K.A."/>
            <person name="Fulton R."/>
            <person name="Fronick C."/>
            <person name="O'Laughlin M."/>
            <person name="Miner T."/>
            <person name="Herter B."/>
            <person name="Rosa B.A."/>
            <person name="Cordes M."/>
            <person name="Tomlinson C."/>
            <person name="Wollam A."/>
            <person name="Palsikar V.B."/>
            <person name="Mardis E.R."/>
            <person name="Wilson R.K."/>
        </authorList>
    </citation>
    <scope>NUCLEOTIDE SEQUENCE [LARGE SCALE GENOMIC DNA]</scope>
    <source>
        <strain evidence="11">DNF00896</strain>
    </source>
</reference>
<feature type="transmembrane region" description="Helical" evidence="8">
    <location>
        <begin position="70"/>
        <end position="87"/>
    </location>
</feature>
<dbReference type="Proteomes" id="UP000070394">
    <property type="component" value="Unassembled WGS sequence"/>
</dbReference>
<feature type="transmembrane region" description="Helical" evidence="8">
    <location>
        <begin position="181"/>
        <end position="199"/>
    </location>
</feature>
<dbReference type="Pfam" id="PF01061">
    <property type="entry name" value="ABC2_membrane"/>
    <property type="match status" value="1"/>
</dbReference>
<evidence type="ECO:0000256" key="5">
    <source>
        <dbReference type="ARBA" id="ARBA00022692"/>
    </source>
</evidence>
<protein>
    <recommendedName>
        <fullName evidence="8">Transport permease protein</fullName>
    </recommendedName>
</protein>
<evidence type="ECO:0000256" key="2">
    <source>
        <dbReference type="ARBA" id="ARBA00007783"/>
    </source>
</evidence>
<keyword evidence="6 8" id="KW-1133">Transmembrane helix</keyword>
<keyword evidence="3 8" id="KW-0813">Transport</keyword>
<evidence type="ECO:0000256" key="6">
    <source>
        <dbReference type="ARBA" id="ARBA00022989"/>
    </source>
</evidence>
<dbReference type="EMBL" id="LSDA01000030">
    <property type="protein sequence ID" value="KXB59518.1"/>
    <property type="molecule type" value="Genomic_DNA"/>
</dbReference>
<feature type="transmembrane region" description="Helical" evidence="8">
    <location>
        <begin position="108"/>
        <end position="141"/>
    </location>
</feature>
<dbReference type="GO" id="GO:0015920">
    <property type="term" value="P:lipopolysaccharide transport"/>
    <property type="evidence" value="ECO:0007669"/>
    <property type="project" value="TreeGrafter"/>
</dbReference>
<feature type="transmembrane region" description="Helical" evidence="8">
    <location>
        <begin position="34"/>
        <end position="58"/>
    </location>
</feature>
<feature type="domain" description="ABC transmembrane type-2" evidence="9">
    <location>
        <begin position="38"/>
        <end position="265"/>
    </location>
</feature>
<dbReference type="InterPro" id="IPR047817">
    <property type="entry name" value="ABC2_TM_bact-type"/>
</dbReference>
<dbReference type="AlphaFoldDB" id="A0A133ZVR3"/>
<evidence type="ECO:0000259" key="9">
    <source>
        <dbReference type="PROSITE" id="PS51012"/>
    </source>
</evidence>
<dbReference type="PROSITE" id="PS51012">
    <property type="entry name" value="ABC_TM2"/>
    <property type="match status" value="1"/>
</dbReference>
<feature type="transmembrane region" description="Helical" evidence="8">
    <location>
        <begin position="147"/>
        <end position="169"/>
    </location>
</feature>
<feature type="transmembrane region" description="Helical" evidence="8">
    <location>
        <begin position="245"/>
        <end position="262"/>
    </location>
</feature>
<dbReference type="OrthoDB" id="9794365at2"/>
<evidence type="ECO:0000256" key="3">
    <source>
        <dbReference type="ARBA" id="ARBA00022448"/>
    </source>
</evidence>
<keyword evidence="5 8" id="KW-0812">Transmembrane</keyword>
<comment type="similarity">
    <text evidence="2 8">Belongs to the ABC-2 integral membrane protein family.</text>
</comment>
<dbReference type="GO" id="GO:0140359">
    <property type="term" value="F:ABC-type transporter activity"/>
    <property type="evidence" value="ECO:0007669"/>
    <property type="project" value="InterPro"/>
</dbReference>
<keyword evidence="7 8" id="KW-0472">Membrane</keyword>
<evidence type="ECO:0000256" key="1">
    <source>
        <dbReference type="ARBA" id="ARBA00004651"/>
    </source>
</evidence>
<keyword evidence="11" id="KW-1185">Reference proteome</keyword>
<proteinExistence type="inferred from homology"/>
<evidence type="ECO:0000256" key="4">
    <source>
        <dbReference type="ARBA" id="ARBA00022475"/>
    </source>
</evidence>
<accession>A0A133ZVR3</accession>
<evidence type="ECO:0000256" key="7">
    <source>
        <dbReference type="ARBA" id="ARBA00023136"/>
    </source>
</evidence>
<dbReference type="GO" id="GO:0005886">
    <property type="term" value="C:plasma membrane"/>
    <property type="evidence" value="ECO:0007669"/>
    <property type="project" value="UniProtKB-SubCell"/>
</dbReference>
<dbReference type="PANTHER" id="PTHR30413:SF10">
    <property type="entry name" value="CAPSULE POLYSACCHARIDE EXPORT INNER-MEMBRANE PROTEIN CTRC"/>
    <property type="match status" value="1"/>
</dbReference>
<name>A0A133ZVR3_9FIRM</name>
<evidence type="ECO:0000256" key="8">
    <source>
        <dbReference type="RuleBase" id="RU361157"/>
    </source>
</evidence>
<evidence type="ECO:0000313" key="10">
    <source>
        <dbReference type="EMBL" id="KXB59518.1"/>
    </source>
</evidence>
<dbReference type="PATRIC" id="fig|467210.3.peg.867"/>